<reference evidence="3" key="1">
    <citation type="submission" date="2024-06" db="UniProtKB">
        <authorList>
            <consortium name="RefSeq"/>
        </authorList>
    </citation>
    <scope>NUCLEOTIDE SEQUENCE [LARGE SCALE GENOMIC DNA]</scope>
    <source>
        <tissue evidence="4">Whole sample</tissue>
    </source>
</reference>
<dbReference type="PANTHER" id="PTHR15294:SF3">
    <property type="entry name" value="SUMO-SPECIFIC ISOPEPTIDASE USPL1"/>
    <property type="match status" value="1"/>
</dbReference>
<feature type="domain" description="USP" evidence="2">
    <location>
        <begin position="156"/>
        <end position="481"/>
    </location>
</feature>
<evidence type="ECO:0000259" key="2">
    <source>
        <dbReference type="PROSITE" id="PS50235"/>
    </source>
</evidence>
<dbReference type="KEGG" id="cvn:111128808"/>
<dbReference type="AlphaFoldDB" id="A0A8B8DRD5"/>
<feature type="compositionally biased region" description="Low complexity" evidence="1">
    <location>
        <begin position="700"/>
        <end position="728"/>
    </location>
</feature>
<feature type="region of interest" description="Disordered" evidence="1">
    <location>
        <begin position="593"/>
        <end position="624"/>
    </location>
</feature>
<dbReference type="SUPFAM" id="SSF54001">
    <property type="entry name" value="Cysteine proteinases"/>
    <property type="match status" value="1"/>
</dbReference>
<dbReference type="InterPro" id="IPR038765">
    <property type="entry name" value="Papain-like_cys_pep_sf"/>
</dbReference>
<dbReference type="InterPro" id="IPR028890">
    <property type="entry name" value="Peptidase_C98"/>
</dbReference>
<dbReference type="GO" id="GO:0030576">
    <property type="term" value="P:Cajal body organization"/>
    <property type="evidence" value="ECO:0007669"/>
    <property type="project" value="InterPro"/>
</dbReference>
<dbReference type="Proteomes" id="UP000694844">
    <property type="component" value="Chromosome 1"/>
</dbReference>
<dbReference type="GO" id="GO:0016926">
    <property type="term" value="P:protein desumoylation"/>
    <property type="evidence" value="ECO:0007669"/>
    <property type="project" value="TreeGrafter"/>
</dbReference>
<evidence type="ECO:0000313" key="5">
    <source>
        <dbReference type="RefSeq" id="XP_022330400.1"/>
    </source>
</evidence>
<dbReference type="RefSeq" id="XP_022330392.1">
    <property type="nucleotide sequence ID" value="XM_022474684.1"/>
</dbReference>
<dbReference type="RefSeq" id="XP_022330400.1">
    <property type="nucleotide sequence ID" value="XM_022474692.1"/>
</dbReference>
<dbReference type="GeneID" id="111128808"/>
<protein>
    <submittedName>
        <fullName evidence="4 5">SUMO-specific isopeptidase USPL1-like</fullName>
    </submittedName>
</protein>
<dbReference type="PROSITE" id="PS50235">
    <property type="entry name" value="USP_3"/>
    <property type="match status" value="1"/>
</dbReference>
<gene>
    <name evidence="4 5" type="primary">LOC111128808</name>
</gene>
<dbReference type="OrthoDB" id="6160353at2759"/>
<feature type="compositionally biased region" description="Low complexity" evidence="1">
    <location>
        <begin position="753"/>
        <end position="763"/>
    </location>
</feature>
<feature type="compositionally biased region" description="Polar residues" evidence="1">
    <location>
        <begin position="603"/>
        <end position="613"/>
    </location>
</feature>
<dbReference type="Pfam" id="PF15499">
    <property type="entry name" value="Peptidase_C98"/>
    <property type="match status" value="2"/>
</dbReference>
<accession>A0A8B8DRD5</accession>
<keyword evidence="3" id="KW-1185">Reference proteome</keyword>
<evidence type="ECO:0000313" key="3">
    <source>
        <dbReference type="Proteomes" id="UP000694844"/>
    </source>
</evidence>
<feature type="region of interest" description="Disordered" evidence="1">
    <location>
        <begin position="689"/>
        <end position="770"/>
    </location>
</feature>
<proteinExistence type="predicted"/>
<organism evidence="3 5">
    <name type="scientific">Crassostrea virginica</name>
    <name type="common">Eastern oyster</name>
    <dbReference type="NCBI Taxonomy" id="6565"/>
    <lineage>
        <taxon>Eukaryota</taxon>
        <taxon>Metazoa</taxon>
        <taxon>Spiralia</taxon>
        <taxon>Lophotrochozoa</taxon>
        <taxon>Mollusca</taxon>
        <taxon>Bivalvia</taxon>
        <taxon>Autobranchia</taxon>
        <taxon>Pteriomorphia</taxon>
        <taxon>Ostreida</taxon>
        <taxon>Ostreoidea</taxon>
        <taxon>Ostreidae</taxon>
        <taxon>Crassostrea</taxon>
    </lineage>
</organism>
<dbReference type="GO" id="GO:0032183">
    <property type="term" value="F:SUMO binding"/>
    <property type="evidence" value="ECO:0007669"/>
    <property type="project" value="InterPro"/>
</dbReference>
<evidence type="ECO:0000256" key="1">
    <source>
        <dbReference type="SAM" id="MobiDB-lite"/>
    </source>
</evidence>
<dbReference type="InterPro" id="IPR028889">
    <property type="entry name" value="USP"/>
</dbReference>
<evidence type="ECO:0000313" key="4">
    <source>
        <dbReference type="RefSeq" id="XP_022330392.1"/>
    </source>
</evidence>
<dbReference type="PANTHER" id="PTHR15294">
    <property type="entry name" value="RETINOVIN-RELATED"/>
    <property type="match status" value="1"/>
</dbReference>
<reference evidence="5" key="2">
    <citation type="submission" date="2025-04" db="UniProtKB">
        <authorList>
            <consortium name="RefSeq"/>
        </authorList>
    </citation>
    <scope>IDENTIFICATION</scope>
    <source>
        <tissue evidence="5">Whole sample</tissue>
    </source>
</reference>
<sequence length="847" mass="94679">MSGPEYCHICSSRGKTSRLRVYQINFDEAVRFCEDEECTYPVGQLSPETLILNRKYTDISPKKKASTGTALVPQKPAPLNTRKKLQCVLQCSPNVKKILSSSTNRACSPSGRKVLNPYIPGKLEKIQAQEVLSKERVISFHEKGITKATTAFKLLLQWQNKESLCWLDVVMCLFVHCKKLQKNLILKNGLDKSVLCTLLTAYDQACRILNLTSESVQDVPKFTSDLIYCKAQPTISLQKSNLIKTFQHMSVLDREVKTGAGMKFSSEIGEEFNVTENEFMNAINILQDAREKVFDKLQPKLQCVKGKNDSPLFAIPLLIKEDSSVEELMMMKYRFEFHCRACGYKQSDPYEQVLPTIPKPPQNISSAEPTVERSCFKCRAPWQQRRMVFEKLSEVVVLHFVEGLQTNDVESLSFSFGGKCYKVTGLIQYLNSPDHFVTWIYNSEEKTWMECDDLKSPVCQYQSNIFHVPAQQIHIVMWESHPPVGTKDSAVRMEVWSSKQPVKKQSVKNRQNLSTDIVMSDLPSSQKEPAENAHMETETLNSLPSSALMPNMMVKLTNTGQLHIVQVNKSDSVNPSSVPNPSKVSANDCSLQTSENDMGELTGSDTNTTATKVSTRRPSHSNSVYTPTFLKSLIQKKSKSSLVLQAERQTGKYSSSIEHSSILAKLTGGRCASFKTPAVGKKKFEGYFSHKNNKSSDLNGSRLVRSSSVSSMSRGSSRPSSPTLSSYSDTYTLQKRKLVRVQEGSTKRRKSICSESSTSSPESLHVEESMDVPSVDGCDVLQNLYHALNLTLPENLETPCSSDRLKIPDGKLHGDESIPDVQDLANFIDSTSSPVTNSSLDDFLAQL</sequence>
<dbReference type="GO" id="GO:0015030">
    <property type="term" value="C:Cajal body"/>
    <property type="evidence" value="ECO:0007669"/>
    <property type="project" value="TreeGrafter"/>
</dbReference>
<name>A0A8B8DRD5_CRAVI</name>
<dbReference type="InterPro" id="IPR033505">
    <property type="entry name" value="USPL1"/>
</dbReference>